<accession>A0A2H0KFX1</accession>
<protein>
    <submittedName>
        <fullName evidence="1">Uncharacterized protein</fullName>
    </submittedName>
</protein>
<evidence type="ECO:0000313" key="1">
    <source>
        <dbReference type="EMBL" id="PIQ70125.1"/>
    </source>
</evidence>
<reference evidence="1 2" key="1">
    <citation type="submission" date="2017-09" db="EMBL/GenBank/DDBJ databases">
        <title>Depth-based differentiation of microbial function through sediment-hosted aquifers and enrichment of novel symbionts in the deep terrestrial subsurface.</title>
        <authorList>
            <person name="Probst A.J."/>
            <person name="Ladd B."/>
            <person name="Jarett J.K."/>
            <person name="Geller-Mcgrath D.E."/>
            <person name="Sieber C.M."/>
            <person name="Emerson J.B."/>
            <person name="Anantharaman K."/>
            <person name="Thomas B.C."/>
            <person name="Malmstrom R."/>
            <person name="Stieglmeier M."/>
            <person name="Klingl A."/>
            <person name="Woyke T."/>
            <person name="Ryan C.M."/>
            <person name="Banfield J.F."/>
        </authorList>
    </citation>
    <scope>NUCLEOTIDE SEQUENCE [LARGE SCALE GENOMIC DNA]</scope>
    <source>
        <strain evidence="1">CG11_big_fil_rev_8_21_14_0_20_40_12</strain>
    </source>
</reference>
<dbReference type="EMBL" id="PCVI01000034">
    <property type="protein sequence ID" value="PIQ70125.1"/>
    <property type="molecule type" value="Genomic_DNA"/>
</dbReference>
<dbReference type="AlphaFoldDB" id="A0A2H0KFX1"/>
<name>A0A2H0KFX1_9BACT</name>
<gene>
    <name evidence="1" type="ORF">COV89_02125</name>
</gene>
<evidence type="ECO:0000313" key="2">
    <source>
        <dbReference type="Proteomes" id="UP000231371"/>
    </source>
</evidence>
<dbReference type="Proteomes" id="UP000231371">
    <property type="component" value="Unassembled WGS sequence"/>
</dbReference>
<proteinExistence type="predicted"/>
<comment type="caution">
    <text evidence="1">The sequence shown here is derived from an EMBL/GenBank/DDBJ whole genome shotgun (WGS) entry which is preliminary data.</text>
</comment>
<organism evidence="1 2">
    <name type="scientific">Candidatus Shapirobacteria bacterium CG11_big_fil_rev_8_21_14_0_20_40_12</name>
    <dbReference type="NCBI Taxonomy" id="1974889"/>
    <lineage>
        <taxon>Bacteria</taxon>
        <taxon>Candidatus Shapironibacteriota</taxon>
    </lineage>
</organism>
<sequence length="69" mass="8800">MYNWSVDENYLKKFPKKYRLWRLEQMLSYGLDGQKIKRKELLESWDFLKNRLDPQRKRFLEFLLWNRLS</sequence>